<feature type="compositionally biased region" description="Polar residues" evidence="1">
    <location>
        <begin position="224"/>
        <end position="237"/>
    </location>
</feature>
<feature type="compositionally biased region" description="Low complexity" evidence="1">
    <location>
        <begin position="238"/>
        <end position="248"/>
    </location>
</feature>
<dbReference type="InterPro" id="IPR000999">
    <property type="entry name" value="RNase_III_dom"/>
</dbReference>
<comment type="caution">
    <text evidence="3">The sequence shown here is derived from an EMBL/GenBank/DDBJ whole genome shotgun (WGS) entry which is preliminary data.</text>
</comment>
<dbReference type="Proteomes" id="UP001201163">
    <property type="component" value="Unassembled WGS sequence"/>
</dbReference>
<dbReference type="PROSITE" id="PS50142">
    <property type="entry name" value="RNASE_3_2"/>
    <property type="match status" value="1"/>
</dbReference>
<organism evidence="3 4">
    <name type="scientific">Lactarius akahatsu</name>
    <dbReference type="NCBI Taxonomy" id="416441"/>
    <lineage>
        <taxon>Eukaryota</taxon>
        <taxon>Fungi</taxon>
        <taxon>Dikarya</taxon>
        <taxon>Basidiomycota</taxon>
        <taxon>Agaricomycotina</taxon>
        <taxon>Agaricomycetes</taxon>
        <taxon>Russulales</taxon>
        <taxon>Russulaceae</taxon>
        <taxon>Lactarius</taxon>
    </lineage>
</organism>
<evidence type="ECO:0000313" key="3">
    <source>
        <dbReference type="EMBL" id="KAH8994251.1"/>
    </source>
</evidence>
<feature type="compositionally biased region" description="Pro residues" evidence="1">
    <location>
        <begin position="184"/>
        <end position="207"/>
    </location>
</feature>
<evidence type="ECO:0000256" key="1">
    <source>
        <dbReference type="SAM" id="MobiDB-lite"/>
    </source>
</evidence>
<feature type="region of interest" description="Disordered" evidence="1">
    <location>
        <begin position="1"/>
        <end position="26"/>
    </location>
</feature>
<sequence length="352" mass="37921">MSLSDEERTRPTRSPTFPTVTQTLPPLPTISSTQLLRQVLTHSSMSAGPRKGFEAPHADPMRDNEGLAHIGDGVLGLAVTDLIQGRYPRLHVGPTSGVQKVRDRIKCGGTLAKMLHERLRGEDPCLRDVRSVQVNVFKAYVGGLFKEQGLDVVKRWLDPLFEPFVDLAYWAERRHHLSLEPTAPATPSPTPSPSPPPQWIAPPPSPPGRAAEGLKQVNVKGRSEATTARNRPSQQRHSPAAAGASPGATYGPRGQHMQRGIGSRDGGRGDAEGGCGPNIAPDAFWSYYQMHPTLRTSVGILCYVCAFRLVWVLTGLKAGSAKGSATKVAAKVLGLYERTHEGRKDAGSEGGM</sequence>
<dbReference type="SMART" id="SM00535">
    <property type="entry name" value="RIBOc"/>
    <property type="match status" value="1"/>
</dbReference>
<keyword evidence="4" id="KW-1185">Reference proteome</keyword>
<accession>A0AAD4QEY4</accession>
<dbReference type="AlphaFoldDB" id="A0AAD4QEY4"/>
<feature type="domain" description="RNase III" evidence="2">
    <location>
        <begin position="30"/>
        <end position="149"/>
    </location>
</feature>
<dbReference type="GO" id="GO:0006396">
    <property type="term" value="P:RNA processing"/>
    <property type="evidence" value="ECO:0007669"/>
    <property type="project" value="InterPro"/>
</dbReference>
<reference evidence="3" key="1">
    <citation type="submission" date="2022-01" db="EMBL/GenBank/DDBJ databases">
        <title>Comparative genomics reveals a dynamic genome evolution in the ectomycorrhizal milk-cap (Lactarius) mushrooms.</title>
        <authorList>
            <consortium name="DOE Joint Genome Institute"/>
            <person name="Lebreton A."/>
            <person name="Tang N."/>
            <person name="Kuo A."/>
            <person name="LaButti K."/>
            <person name="Drula E."/>
            <person name="Barry K."/>
            <person name="Clum A."/>
            <person name="Lipzen A."/>
            <person name="Mousain D."/>
            <person name="Ng V."/>
            <person name="Wang R."/>
            <person name="Wang X."/>
            <person name="Dai Y."/>
            <person name="Henrissat B."/>
            <person name="Grigoriev I.V."/>
            <person name="Guerin-Laguette A."/>
            <person name="Yu F."/>
            <person name="Martin F.M."/>
        </authorList>
    </citation>
    <scope>NUCLEOTIDE SEQUENCE</scope>
    <source>
        <strain evidence="3">QP</strain>
    </source>
</reference>
<dbReference type="Gene3D" id="1.10.1520.10">
    <property type="entry name" value="Ribonuclease III domain"/>
    <property type="match status" value="1"/>
</dbReference>
<feature type="region of interest" description="Disordered" evidence="1">
    <location>
        <begin position="180"/>
        <end position="272"/>
    </location>
</feature>
<feature type="compositionally biased region" description="Basic and acidic residues" evidence="1">
    <location>
        <begin position="1"/>
        <end position="10"/>
    </location>
</feature>
<name>A0AAD4QEY4_9AGAM</name>
<dbReference type="GO" id="GO:0004525">
    <property type="term" value="F:ribonuclease III activity"/>
    <property type="evidence" value="ECO:0007669"/>
    <property type="project" value="InterPro"/>
</dbReference>
<evidence type="ECO:0000313" key="4">
    <source>
        <dbReference type="Proteomes" id="UP001201163"/>
    </source>
</evidence>
<gene>
    <name evidence="3" type="ORF">EDB92DRAFT_1815181</name>
</gene>
<evidence type="ECO:0000259" key="2">
    <source>
        <dbReference type="PROSITE" id="PS50142"/>
    </source>
</evidence>
<dbReference type="EMBL" id="JAKELL010000015">
    <property type="protein sequence ID" value="KAH8994251.1"/>
    <property type="molecule type" value="Genomic_DNA"/>
</dbReference>
<protein>
    <recommendedName>
        <fullName evidence="2">RNase III domain-containing protein</fullName>
    </recommendedName>
</protein>
<feature type="compositionally biased region" description="Low complexity" evidence="1">
    <location>
        <begin position="12"/>
        <end position="24"/>
    </location>
</feature>
<proteinExistence type="predicted"/>
<dbReference type="SUPFAM" id="SSF69065">
    <property type="entry name" value="RNase III domain-like"/>
    <property type="match status" value="1"/>
</dbReference>
<dbReference type="CDD" id="cd00593">
    <property type="entry name" value="RIBOc"/>
    <property type="match status" value="1"/>
</dbReference>
<dbReference type="InterPro" id="IPR036389">
    <property type="entry name" value="RNase_III_sf"/>
</dbReference>